<keyword evidence="5" id="KW-1185">Reference proteome</keyword>
<comment type="caution">
    <text evidence="4">The sequence shown here is derived from an EMBL/GenBank/DDBJ whole genome shotgun (WGS) entry which is preliminary data.</text>
</comment>
<organism evidence="4 5">
    <name type="scientific">Sinomicrobium weinanense</name>
    <dbReference type="NCBI Taxonomy" id="2842200"/>
    <lineage>
        <taxon>Bacteria</taxon>
        <taxon>Pseudomonadati</taxon>
        <taxon>Bacteroidota</taxon>
        <taxon>Flavobacteriia</taxon>
        <taxon>Flavobacteriales</taxon>
        <taxon>Flavobacteriaceae</taxon>
        <taxon>Sinomicrobium</taxon>
    </lineage>
</organism>
<dbReference type="InterPro" id="IPR036779">
    <property type="entry name" value="LysM_dom_sf"/>
</dbReference>
<dbReference type="Pfam" id="PF01464">
    <property type="entry name" value="SLT"/>
    <property type="match status" value="1"/>
</dbReference>
<accession>A0A926JTM4</accession>
<dbReference type="PROSITE" id="PS51782">
    <property type="entry name" value="LYSM"/>
    <property type="match status" value="2"/>
</dbReference>
<dbReference type="GO" id="GO:0008932">
    <property type="term" value="F:lytic endotransglycosylase activity"/>
    <property type="evidence" value="ECO:0007669"/>
    <property type="project" value="TreeGrafter"/>
</dbReference>
<dbReference type="AlphaFoldDB" id="A0A926JTM4"/>
<dbReference type="GO" id="GO:0000270">
    <property type="term" value="P:peptidoglycan metabolic process"/>
    <property type="evidence" value="ECO:0007669"/>
    <property type="project" value="InterPro"/>
</dbReference>
<dbReference type="GO" id="GO:0016020">
    <property type="term" value="C:membrane"/>
    <property type="evidence" value="ECO:0007669"/>
    <property type="project" value="InterPro"/>
</dbReference>
<evidence type="ECO:0000256" key="2">
    <source>
        <dbReference type="SAM" id="SignalP"/>
    </source>
</evidence>
<dbReference type="PROSITE" id="PS00922">
    <property type="entry name" value="TRANSGLYCOSYLASE"/>
    <property type="match status" value="1"/>
</dbReference>
<dbReference type="InterPro" id="IPR008258">
    <property type="entry name" value="Transglycosylase_SLT_dom_1"/>
</dbReference>
<dbReference type="CDD" id="cd00118">
    <property type="entry name" value="LysM"/>
    <property type="match status" value="2"/>
</dbReference>
<feature type="domain" description="LysM" evidence="3">
    <location>
        <begin position="467"/>
        <end position="511"/>
    </location>
</feature>
<dbReference type="CDD" id="cd16894">
    <property type="entry name" value="MltD-like"/>
    <property type="match status" value="1"/>
</dbReference>
<dbReference type="InterPro" id="IPR023346">
    <property type="entry name" value="Lysozyme-like_dom_sf"/>
</dbReference>
<name>A0A926JTM4_9FLAO</name>
<dbReference type="PANTHER" id="PTHR33734:SF22">
    <property type="entry name" value="MEMBRANE-BOUND LYTIC MUREIN TRANSGLYCOSYLASE D"/>
    <property type="match status" value="1"/>
</dbReference>
<dbReference type="PANTHER" id="PTHR33734">
    <property type="entry name" value="LYSM DOMAIN-CONTAINING GPI-ANCHORED PROTEIN 2"/>
    <property type="match status" value="1"/>
</dbReference>
<dbReference type="SUPFAM" id="SSF54106">
    <property type="entry name" value="LysM domain"/>
    <property type="match status" value="2"/>
</dbReference>
<dbReference type="EMBL" id="JACVDC010000053">
    <property type="protein sequence ID" value="MBC9797293.1"/>
    <property type="molecule type" value="Genomic_DNA"/>
</dbReference>
<dbReference type="Gene3D" id="1.10.530.10">
    <property type="match status" value="1"/>
</dbReference>
<dbReference type="Proteomes" id="UP000653730">
    <property type="component" value="Unassembled WGS sequence"/>
</dbReference>
<protein>
    <submittedName>
        <fullName evidence="4">LysM peptidoglycan-binding domain-containing protein</fullName>
    </submittedName>
</protein>
<dbReference type="InterPro" id="IPR018392">
    <property type="entry name" value="LysM"/>
</dbReference>
<evidence type="ECO:0000259" key="3">
    <source>
        <dbReference type="PROSITE" id="PS51782"/>
    </source>
</evidence>
<dbReference type="Pfam" id="PF01476">
    <property type="entry name" value="LysM"/>
    <property type="match status" value="2"/>
</dbReference>
<feature type="chain" id="PRO_5036818540" evidence="2">
    <location>
        <begin position="22"/>
        <end position="514"/>
    </location>
</feature>
<dbReference type="RefSeq" id="WP_187966430.1">
    <property type="nucleotide sequence ID" value="NZ_JACVDC010000053.1"/>
</dbReference>
<comment type="similarity">
    <text evidence="1">Belongs to the transglycosylase Slt family.</text>
</comment>
<feature type="signal peptide" evidence="2">
    <location>
        <begin position="1"/>
        <end position="21"/>
    </location>
</feature>
<proteinExistence type="inferred from homology"/>
<dbReference type="SMART" id="SM00257">
    <property type="entry name" value="LysM"/>
    <property type="match status" value="2"/>
</dbReference>
<reference evidence="4 5" key="1">
    <citation type="submission" date="2020-09" db="EMBL/GenBank/DDBJ databases">
        <title>Sinomicrobium weinanense sp. nov., a halophilic bacteria isolated from saline-alkali soil.</title>
        <authorList>
            <person name="Wu P."/>
            <person name="Ren H."/>
            <person name="Mei Y."/>
            <person name="Liang Y."/>
            <person name="Chen Z."/>
        </authorList>
    </citation>
    <scope>NUCLEOTIDE SEQUENCE [LARGE SCALE GENOMIC DNA]</scope>
    <source>
        <strain evidence="4 5">FJxs</strain>
    </source>
</reference>
<evidence type="ECO:0000313" key="5">
    <source>
        <dbReference type="Proteomes" id="UP000653730"/>
    </source>
</evidence>
<dbReference type="Gene3D" id="3.10.350.10">
    <property type="entry name" value="LysM domain"/>
    <property type="match status" value="2"/>
</dbReference>
<evidence type="ECO:0000313" key="4">
    <source>
        <dbReference type="EMBL" id="MBC9797293.1"/>
    </source>
</evidence>
<dbReference type="SUPFAM" id="SSF53955">
    <property type="entry name" value="Lysozyme-like"/>
    <property type="match status" value="1"/>
</dbReference>
<keyword evidence="2" id="KW-0732">Signal</keyword>
<gene>
    <name evidence="4" type="ORF">IBL28_15065</name>
</gene>
<sequence>MKSYFATLFFALIAIMGHAQAVAEIDESQEEASPHRARISSRNSDSLVPQVTIEKIDGVYRLKDNSMAVRIDSLWLKELYDNSLYDTITQTIAGLNYEGVKYSELPTSVLKERLARLNQKTPFNVEYNPELESVIKNFLKNKRKFLERTMLKSAYYFPMFEEELDNYDIPLEIKYLAIIESALNPRAKSRVGATGIWQFMYGTGKMYGLEVNSYIDERSDPLKSTEAACKYLAKLYEIFGDWDLALAAYNSGPGNVSKAIRRSGGYQNYWNLRPFLPRETAGYVPSFLAMMYIFEYAGEHGFAAQRPEVAHFETDTVHVKRPVTFDQISELVSVDVDQIQFLNPSYKLDIVPYIEGEAHALRLPGKAIGKFVTNEDAIYAHIKAEEAKKEKPLPQFFKKNSRITYRVRRGDYLGRIANRYGVRVSDLKRWNGLRNNKLRIGQRLTIYSRGSGVARTSSKSAVSPSKKVYTVQKGDSLWTISQKFRGISVKNIRDWNDISGDRLKPGMKLKLCSC</sequence>
<dbReference type="InterPro" id="IPR000189">
    <property type="entry name" value="Transglyc_AS"/>
</dbReference>
<evidence type="ECO:0000256" key="1">
    <source>
        <dbReference type="ARBA" id="ARBA00007734"/>
    </source>
</evidence>
<feature type="domain" description="LysM" evidence="3">
    <location>
        <begin position="403"/>
        <end position="446"/>
    </location>
</feature>